<evidence type="ECO:0000313" key="2">
    <source>
        <dbReference type="Proteomes" id="UP000053989"/>
    </source>
</evidence>
<name>A0A0C2ZUI1_9AGAM</name>
<dbReference type="Proteomes" id="UP000053989">
    <property type="component" value="Unassembled WGS sequence"/>
</dbReference>
<dbReference type="EMBL" id="KN822121">
    <property type="protein sequence ID" value="KIM56177.1"/>
    <property type="molecule type" value="Genomic_DNA"/>
</dbReference>
<proteinExistence type="predicted"/>
<dbReference type="AlphaFoldDB" id="A0A0C2ZUI1"/>
<reference evidence="2" key="2">
    <citation type="submission" date="2015-01" db="EMBL/GenBank/DDBJ databases">
        <title>Evolutionary Origins and Diversification of the Mycorrhizal Mutualists.</title>
        <authorList>
            <consortium name="DOE Joint Genome Institute"/>
            <consortium name="Mycorrhizal Genomics Consortium"/>
            <person name="Kohler A."/>
            <person name="Kuo A."/>
            <person name="Nagy L.G."/>
            <person name="Floudas D."/>
            <person name="Copeland A."/>
            <person name="Barry K.W."/>
            <person name="Cichocki N."/>
            <person name="Veneault-Fourrey C."/>
            <person name="LaButti K."/>
            <person name="Lindquist E.A."/>
            <person name="Lipzen A."/>
            <person name="Lundell T."/>
            <person name="Morin E."/>
            <person name="Murat C."/>
            <person name="Riley R."/>
            <person name="Ohm R."/>
            <person name="Sun H."/>
            <person name="Tunlid A."/>
            <person name="Henrissat B."/>
            <person name="Grigoriev I.V."/>
            <person name="Hibbett D.S."/>
            <person name="Martin F."/>
        </authorList>
    </citation>
    <scope>NUCLEOTIDE SEQUENCE [LARGE SCALE GENOMIC DNA]</scope>
    <source>
        <strain evidence="2">Foug A</strain>
    </source>
</reference>
<protein>
    <submittedName>
        <fullName evidence="1">Uncharacterized protein</fullName>
    </submittedName>
</protein>
<feature type="non-terminal residue" evidence="1">
    <location>
        <position position="1"/>
    </location>
</feature>
<accession>A0A0C2ZUI1</accession>
<gene>
    <name evidence="1" type="ORF">SCLCIDRAFT_133211</name>
</gene>
<organism evidence="1 2">
    <name type="scientific">Scleroderma citrinum Foug A</name>
    <dbReference type="NCBI Taxonomy" id="1036808"/>
    <lineage>
        <taxon>Eukaryota</taxon>
        <taxon>Fungi</taxon>
        <taxon>Dikarya</taxon>
        <taxon>Basidiomycota</taxon>
        <taxon>Agaricomycotina</taxon>
        <taxon>Agaricomycetes</taxon>
        <taxon>Agaricomycetidae</taxon>
        <taxon>Boletales</taxon>
        <taxon>Sclerodermatineae</taxon>
        <taxon>Sclerodermataceae</taxon>
        <taxon>Scleroderma</taxon>
    </lineage>
</organism>
<dbReference type="HOGENOM" id="CLU_003703_4_4_1"/>
<keyword evidence="2" id="KW-1185">Reference proteome</keyword>
<evidence type="ECO:0000313" key="1">
    <source>
        <dbReference type="EMBL" id="KIM56177.1"/>
    </source>
</evidence>
<dbReference type="OrthoDB" id="3257613at2759"/>
<sequence>VMDGNFKAEHMQPKNPANEIWLMDGMGFMVTMLAYKDYLAGTLNQVEVSGCTCDTVKLANAIHRNQTVATIKW</sequence>
<dbReference type="InParanoid" id="A0A0C2ZUI1"/>
<reference evidence="1 2" key="1">
    <citation type="submission" date="2014-04" db="EMBL/GenBank/DDBJ databases">
        <authorList>
            <consortium name="DOE Joint Genome Institute"/>
            <person name="Kuo A."/>
            <person name="Kohler A."/>
            <person name="Nagy L.G."/>
            <person name="Floudas D."/>
            <person name="Copeland A."/>
            <person name="Barry K.W."/>
            <person name="Cichocki N."/>
            <person name="Veneault-Fourrey C."/>
            <person name="LaButti K."/>
            <person name="Lindquist E.A."/>
            <person name="Lipzen A."/>
            <person name="Lundell T."/>
            <person name="Morin E."/>
            <person name="Murat C."/>
            <person name="Sun H."/>
            <person name="Tunlid A."/>
            <person name="Henrissat B."/>
            <person name="Grigoriev I.V."/>
            <person name="Hibbett D.S."/>
            <person name="Martin F."/>
            <person name="Nordberg H.P."/>
            <person name="Cantor M.N."/>
            <person name="Hua S.X."/>
        </authorList>
    </citation>
    <scope>NUCLEOTIDE SEQUENCE [LARGE SCALE GENOMIC DNA]</scope>
    <source>
        <strain evidence="1 2">Foug A</strain>
    </source>
</reference>